<proteinExistence type="predicted"/>
<reference evidence="1" key="1">
    <citation type="submission" date="2023-07" db="EMBL/GenBank/DDBJ databases">
        <authorList>
            <person name="Kim M.K."/>
        </authorList>
    </citation>
    <scope>NUCLEOTIDE SEQUENCE</scope>
    <source>
        <strain evidence="1">ASUV-10-1</strain>
    </source>
</reference>
<evidence type="ECO:0000313" key="1">
    <source>
        <dbReference type="EMBL" id="MDO7875173.1"/>
    </source>
</evidence>
<dbReference type="RefSeq" id="WP_305006491.1">
    <property type="nucleotide sequence ID" value="NZ_JAUQSY010000006.1"/>
</dbReference>
<accession>A0ABT9BF88</accession>
<evidence type="ECO:0000313" key="2">
    <source>
        <dbReference type="Proteomes" id="UP001176429"/>
    </source>
</evidence>
<keyword evidence="2" id="KW-1185">Reference proteome</keyword>
<evidence type="ECO:0008006" key="3">
    <source>
        <dbReference type="Google" id="ProtNLM"/>
    </source>
</evidence>
<sequence>MQPTVSTISAAGQVEATGSIQASGRLEGGVVYAPVSHVLVSVAGTYKPMFAAPPTYVFGTRQWEAGVGSYVGLGEHSRLTGLLGYGRAITKRGDYNLLSNETWDVVQADYSKSFAQLGYTLYNPRFSFHWLVRYSYLAINQLTVADYYRNTLQPLDLTRLDRLDALFCFRSQKGLPPHWRWQLSAGWSVPTRQYEVLDEHGYEIPEARRAQFVAVMLGVGVVFCPTH</sequence>
<protein>
    <recommendedName>
        <fullName evidence="3">Outer membrane protein beta-barrel domain-containing protein</fullName>
    </recommendedName>
</protein>
<gene>
    <name evidence="1" type="ORF">Q5H93_10555</name>
</gene>
<name>A0ABT9BF88_9BACT</name>
<comment type="caution">
    <text evidence="1">The sequence shown here is derived from an EMBL/GenBank/DDBJ whole genome shotgun (WGS) entry which is preliminary data.</text>
</comment>
<dbReference type="EMBL" id="JAUQSY010000006">
    <property type="protein sequence ID" value="MDO7875173.1"/>
    <property type="molecule type" value="Genomic_DNA"/>
</dbReference>
<organism evidence="1 2">
    <name type="scientific">Hymenobacter aranciens</name>
    <dbReference type="NCBI Taxonomy" id="3063996"/>
    <lineage>
        <taxon>Bacteria</taxon>
        <taxon>Pseudomonadati</taxon>
        <taxon>Bacteroidota</taxon>
        <taxon>Cytophagia</taxon>
        <taxon>Cytophagales</taxon>
        <taxon>Hymenobacteraceae</taxon>
        <taxon>Hymenobacter</taxon>
    </lineage>
</organism>
<dbReference type="Proteomes" id="UP001176429">
    <property type="component" value="Unassembled WGS sequence"/>
</dbReference>